<dbReference type="PRINTS" id="PR00455">
    <property type="entry name" value="HTHTETR"/>
</dbReference>
<dbReference type="InterPro" id="IPR001647">
    <property type="entry name" value="HTH_TetR"/>
</dbReference>
<keyword evidence="1" id="KW-0805">Transcription regulation</keyword>
<keyword evidence="3" id="KW-0804">Transcription</keyword>
<dbReference type="GO" id="GO:0003700">
    <property type="term" value="F:DNA-binding transcription factor activity"/>
    <property type="evidence" value="ECO:0007669"/>
    <property type="project" value="TreeGrafter"/>
</dbReference>
<sequence>MTDTEAPRRRRPRNRKAQILSAAAEAFSERGYHPVGIDDIAATVGISGPALYRHFPTKYALFVHTVMRLADLLLAATDPTVVDGLDAEARMNAVLTAVIRTTIDNRRTGGLYRWEGRYLVGDDKVALRDALYTLHGRVEDPLKTLRPELPDADAALLATAAISVVASITAHRTALSAKQIETMILDAAWSVLQADLPPGSADSASRDVATPDSKRELLLHESILLFYEHGFHDVSIEDIGAAVGINASSVYRYFPSKAELLAAAFHRANEKLTDTLQKSLARSTDPVTAIATLCRLYTELTFGQSELVAVYFAEIGNLPAEQRSGLRNVQRQNIERWAQLLRDARPELSVVASRFLVHAALGVVFDVGRAVRFDRSDATVARVHTVMVAVLMGRSDR</sequence>
<organism evidence="6 7">
    <name type="scientific">Rhodococcoides kyotonense</name>
    <dbReference type="NCBI Taxonomy" id="398843"/>
    <lineage>
        <taxon>Bacteria</taxon>
        <taxon>Bacillati</taxon>
        <taxon>Actinomycetota</taxon>
        <taxon>Actinomycetes</taxon>
        <taxon>Mycobacteriales</taxon>
        <taxon>Nocardiaceae</taxon>
        <taxon>Rhodococcoides</taxon>
    </lineage>
</organism>
<feature type="domain" description="HTH tetR-type" evidence="5">
    <location>
        <begin position="212"/>
        <end position="272"/>
    </location>
</feature>
<dbReference type="Gene3D" id="1.10.357.10">
    <property type="entry name" value="Tetracycline Repressor, domain 2"/>
    <property type="match status" value="2"/>
</dbReference>
<evidence type="ECO:0000256" key="1">
    <source>
        <dbReference type="ARBA" id="ARBA00023015"/>
    </source>
</evidence>
<dbReference type="RefSeq" id="WP_068423529.1">
    <property type="nucleotide sequence ID" value="NZ_LVHI01000009.1"/>
</dbReference>
<reference evidence="6 7" key="1">
    <citation type="submission" date="2016-03" db="EMBL/GenBank/DDBJ databases">
        <title>Genome sequence of Rhodococcus kyotonensis KB10.</title>
        <authorList>
            <person name="Jeong H."/>
            <person name="Hong C.E."/>
            <person name="Jo S.H."/>
            <person name="Park J.M."/>
        </authorList>
    </citation>
    <scope>NUCLEOTIDE SEQUENCE [LARGE SCALE GENOMIC DNA]</scope>
    <source>
        <strain evidence="6 7">KB10</strain>
    </source>
</reference>
<keyword evidence="2 4" id="KW-0238">DNA-binding</keyword>
<feature type="DNA-binding region" description="H-T-H motif" evidence="4">
    <location>
        <begin position="235"/>
        <end position="254"/>
    </location>
</feature>
<evidence type="ECO:0000256" key="4">
    <source>
        <dbReference type="PROSITE-ProRule" id="PRU00335"/>
    </source>
</evidence>
<dbReference type="Proteomes" id="UP000077519">
    <property type="component" value="Unassembled WGS sequence"/>
</dbReference>
<dbReference type="Gene3D" id="1.10.10.60">
    <property type="entry name" value="Homeodomain-like"/>
    <property type="match status" value="2"/>
</dbReference>
<dbReference type="InterPro" id="IPR050109">
    <property type="entry name" value="HTH-type_TetR-like_transc_reg"/>
</dbReference>
<feature type="DNA-binding region" description="H-T-H motif" evidence="4">
    <location>
        <begin position="36"/>
        <end position="55"/>
    </location>
</feature>
<dbReference type="EMBL" id="LVHI01000009">
    <property type="protein sequence ID" value="OAK55549.1"/>
    <property type="molecule type" value="Genomic_DNA"/>
</dbReference>
<proteinExistence type="predicted"/>
<comment type="caution">
    <text evidence="6">The sequence shown here is derived from an EMBL/GenBank/DDBJ whole genome shotgun (WGS) entry which is preliminary data.</text>
</comment>
<protein>
    <submittedName>
        <fullName evidence="6">TetR family transcriptional regulator</fullName>
    </submittedName>
</protein>
<evidence type="ECO:0000256" key="3">
    <source>
        <dbReference type="ARBA" id="ARBA00023163"/>
    </source>
</evidence>
<dbReference type="GO" id="GO:0000976">
    <property type="term" value="F:transcription cis-regulatory region binding"/>
    <property type="evidence" value="ECO:0007669"/>
    <property type="project" value="TreeGrafter"/>
</dbReference>
<dbReference type="Pfam" id="PF00440">
    <property type="entry name" value="TetR_N"/>
    <property type="match status" value="2"/>
</dbReference>
<dbReference type="PROSITE" id="PS50977">
    <property type="entry name" value="HTH_TETR_2"/>
    <property type="match status" value="2"/>
</dbReference>
<evidence type="ECO:0000259" key="5">
    <source>
        <dbReference type="PROSITE" id="PS50977"/>
    </source>
</evidence>
<evidence type="ECO:0000313" key="6">
    <source>
        <dbReference type="EMBL" id="OAK55549.1"/>
    </source>
</evidence>
<name>A0A177YJZ4_9NOCA</name>
<keyword evidence="7" id="KW-1185">Reference proteome</keyword>
<dbReference type="InterPro" id="IPR009057">
    <property type="entry name" value="Homeodomain-like_sf"/>
</dbReference>
<dbReference type="SUPFAM" id="SSF46689">
    <property type="entry name" value="Homeodomain-like"/>
    <property type="match status" value="2"/>
</dbReference>
<dbReference type="AlphaFoldDB" id="A0A177YJZ4"/>
<evidence type="ECO:0000256" key="2">
    <source>
        <dbReference type="ARBA" id="ARBA00023125"/>
    </source>
</evidence>
<dbReference type="PANTHER" id="PTHR30055">
    <property type="entry name" value="HTH-TYPE TRANSCRIPTIONAL REGULATOR RUTR"/>
    <property type="match status" value="1"/>
</dbReference>
<accession>A0A177YJZ4</accession>
<gene>
    <name evidence="6" type="ORF">A3K89_19545</name>
</gene>
<feature type="domain" description="HTH tetR-type" evidence="5">
    <location>
        <begin position="13"/>
        <end position="73"/>
    </location>
</feature>
<evidence type="ECO:0000313" key="7">
    <source>
        <dbReference type="Proteomes" id="UP000077519"/>
    </source>
</evidence>
<dbReference type="PANTHER" id="PTHR30055:SF234">
    <property type="entry name" value="HTH-TYPE TRANSCRIPTIONAL REGULATOR BETI"/>
    <property type="match status" value="1"/>
</dbReference>